<sequence>MRGVFGTCDPLFFPRNHTECKQQPEQHDKKAVYQHSHSMETTSFSVVRSVAIAFALSIL</sequence>
<accession>A0A6J4N5N9</accession>
<name>A0A6J4N5N9_9CYAN</name>
<proteinExistence type="predicted"/>
<reference evidence="1" key="1">
    <citation type="submission" date="2020-02" db="EMBL/GenBank/DDBJ databases">
        <authorList>
            <person name="Meier V. D."/>
        </authorList>
    </citation>
    <scope>NUCLEOTIDE SEQUENCE</scope>
    <source>
        <strain evidence="1">AVDCRST_MAG94</strain>
    </source>
</reference>
<gene>
    <name evidence="1" type="ORF">AVDCRST_MAG94-4515</name>
</gene>
<dbReference type="AlphaFoldDB" id="A0A6J4N5N9"/>
<evidence type="ECO:0000313" key="1">
    <source>
        <dbReference type="EMBL" id="CAA9375611.1"/>
    </source>
</evidence>
<protein>
    <submittedName>
        <fullName evidence="1">Uncharacterized protein</fullName>
    </submittedName>
</protein>
<organism evidence="1">
    <name type="scientific">uncultured Leptolyngbya sp</name>
    <dbReference type="NCBI Taxonomy" id="332963"/>
    <lineage>
        <taxon>Bacteria</taxon>
        <taxon>Bacillati</taxon>
        <taxon>Cyanobacteriota</taxon>
        <taxon>Cyanophyceae</taxon>
        <taxon>Leptolyngbyales</taxon>
        <taxon>Leptolyngbyaceae</taxon>
        <taxon>Leptolyngbya group</taxon>
        <taxon>Leptolyngbya</taxon>
        <taxon>environmental samples</taxon>
    </lineage>
</organism>
<dbReference type="EMBL" id="CADCTY010001553">
    <property type="protein sequence ID" value="CAA9375611.1"/>
    <property type="molecule type" value="Genomic_DNA"/>
</dbReference>